<keyword evidence="3" id="KW-1185">Reference proteome</keyword>
<dbReference type="AlphaFoldDB" id="X2AIS3"/>
<dbReference type="PANTHER" id="PTHR22903:SF8">
    <property type="entry name" value="MAX-1A"/>
    <property type="match status" value="1"/>
</dbReference>
<dbReference type="EnsemblMetazoa" id="CapteT214576">
    <property type="protein sequence ID" value="CapteP214576"/>
    <property type="gene ID" value="CapteG214576"/>
</dbReference>
<name>X2AIS3_CAPTE</name>
<organism evidence="2 3">
    <name type="scientific">Capitella teleta</name>
    <name type="common">Polychaete worm</name>
    <dbReference type="NCBI Taxonomy" id="283909"/>
    <lineage>
        <taxon>Eukaryota</taxon>
        <taxon>Metazoa</taxon>
        <taxon>Spiralia</taxon>
        <taxon>Lophotrochozoa</taxon>
        <taxon>Annelida</taxon>
        <taxon>Polychaeta</taxon>
        <taxon>Sedentaria</taxon>
        <taxon>Scolecida</taxon>
        <taxon>Capitellidae</taxon>
        <taxon>Capitella</taxon>
    </lineage>
</organism>
<evidence type="ECO:0000313" key="2">
    <source>
        <dbReference type="EnsemblMetazoa" id="CapteP214576"/>
    </source>
</evidence>
<evidence type="ECO:0000256" key="1">
    <source>
        <dbReference type="ARBA" id="ARBA00022737"/>
    </source>
</evidence>
<dbReference type="HOGENOM" id="CLU_2127205_0_0_1"/>
<accession>X2AIS3</accession>
<evidence type="ECO:0000313" key="3">
    <source>
        <dbReference type="Proteomes" id="UP000014760"/>
    </source>
</evidence>
<reference evidence="2" key="3">
    <citation type="submission" date="2015-06" db="UniProtKB">
        <authorList>
            <consortium name="EnsemblMetazoa"/>
        </authorList>
    </citation>
    <scope>IDENTIFICATION</scope>
</reference>
<sequence length="114" mass="12563">RALAIYKYGQVITFGGWKDDFMLVVNLESSSRPHGNGKTEHHIFGLSKPKIMEATMLMSSYINSRHQRKAFKNATPSQGDSTANVADCPLKQRSSECISGGVGLKPKFTLSMEV</sequence>
<keyword evidence="1" id="KW-0677">Repeat</keyword>
<dbReference type="Proteomes" id="UP000014760">
    <property type="component" value="Unassembled WGS sequence"/>
</dbReference>
<reference evidence="3" key="2">
    <citation type="journal article" date="2013" name="Nature">
        <title>Insights into bilaterian evolution from three spiralian genomes.</title>
        <authorList>
            <person name="Simakov O."/>
            <person name="Marletaz F."/>
            <person name="Cho S.J."/>
            <person name="Edsinger-Gonzales E."/>
            <person name="Havlak P."/>
            <person name="Hellsten U."/>
            <person name="Kuo D.H."/>
            <person name="Larsson T."/>
            <person name="Lv J."/>
            <person name="Arendt D."/>
            <person name="Savage R."/>
            <person name="Osoegawa K."/>
            <person name="de Jong P."/>
            <person name="Grimwood J."/>
            <person name="Chapman J.A."/>
            <person name="Shapiro H."/>
            <person name="Aerts A."/>
            <person name="Otillar R.P."/>
            <person name="Terry A.Y."/>
            <person name="Boore J.L."/>
            <person name="Grigoriev I.V."/>
            <person name="Lindberg D.R."/>
            <person name="Seaver E.C."/>
            <person name="Weisblat D.A."/>
            <person name="Putnam N.H."/>
            <person name="Rokhsar D.S."/>
        </authorList>
    </citation>
    <scope>NUCLEOTIDE SEQUENCE</scope>
    <source>
        <strain evidence="3">I ESC-2004</strain>
    </source>
</reference>
<proteinExistence type="predicted"/>
<dbReference type="PANTHER" id="PTHR22903">
    <property type="entry name" value="PLEKHH PROTEIN"/>
    <property type="match status" value="1"/>
</dbReference>
<reference evidence="3" key="1">
    <citation type="submission" date="2012-12" db="EMBL/GenBank/DDBJ databases">
        <authorList>
            <person name="Hellsten U."/>
            <person name="Grimwood J."/>
            <person name="Chapman J.A."/>
            <person name="Shapiro H."/>
            <person name="Aerts A."/>
            <person name="Otillar R.P."/>
            <person name="Terry A.Y."/>
            <person name="Boore J.L."/>
            <person name="Simakov O."/>
            <person name="Marletaz F."/>
            <person name="Cho S.-J."/>
            <person name="Edsinger-Gonzales E."/>
            <person name="Havlak P."/>
            <person name="Kuo D.-H."/>
            <person name="Larsson T."/>
            <person name="Lv J."/>
            <person name="Arendt D."/>
            <person name="Savage R."/>
            <person name="Osoegawa K."/>
            <person name="de Jong P."/>
            <person name="Lindberg D.R."/>
            <person name="Seaver E.C."/>
            <person name="Weisblat D.A."/>
            <person name="Putnam N.H."/>
            <person name="Grigoriev I.V."/>
            <person name="Rokhsar D.S."/>
        </authorList>
    </citation>
    <scope>NUCLEOTIDE SEQUENCE</scope>
    <source>
        <strain evidence="3">I ESC-2004</strain>
    </source>
</reference>
<dbReference type="EMBL" id="AMQN01012913">
    <property type="status" value="NOT_ANNOTATED_CDS"/>
    <property type="molecule type" value="Genomic_DNA"/>
</dbReference>
<protein>
    <submittedName>
        <fullName evidence="2">Uncharacterized protein</fullName>
    </submittedName>
</protein>